<feature type="transmembrane region" description="Helical" evidence="1">
    <location>
        <begin position="166"/>
        <end position="191"/>
    </location>
</feature>
<organism evidence="2 3">
    <name type="scientific">Mycena pura</name>
    <dbReference type="NCBI Taxonomy" id="153505"/>
    <lineage>
        <taxon>Eukaryota</taxon>
        <taxon>Fungi</taxon>
        <taxon>Dikarya</taxon>
        <taxon>Basidiomycota</taxon>
        <taxon>Agaricomycotina</taxon>
        <taxon>Agaricomycetes</taxon>
        <taxon>Agaricomycetidae</taxon>
        <taxon>Agaricales</taxon>
        <taxon>Marasmiineae</taxon>
        <taxon>Mycenaceae</taxon>
        <taxon>Mycena</taxon>
    </lineage>
</organism>
<proteinExistence type="predicted"/>
<evidence type="ECO:0000313" key="3">
    <source>
        <dbReference type="Proteomes" id="UP001219525"/>
    </source>
</evidence>
<keyword evidence="1" id="KW-0472">Membrane</keyword>
<dbReference type="AlphaFoldDB" id="A0AAD6YHT1"/>
<name>A0AAD6YHT1_9AGAR</name>
<keyword evidence="1" id="KW-0812">Transmembrane</keyword>
<dbReference type="Proteomes" id="UP001219525">
    <property type="component" value="Unassembled WGS sequence"/>
</dbReference>
<evidence type="ECO:0000256" key="1">
    <source>
        <dbReference type="SAM" id="Phobius"/>
    </source>
</evidence>
<keyword evidence="3" id="KW-1185">Reference proteome</keyword>
<gene>
    <name evidence="2" type="ORF">GGX14DRAFT_431874</name>
</gene>
<feature type="transmembrane region" description="Helical" evidence="1">
    <location>
        <begin position="101"/>
        <end position="118"/>
    </location>
</feature>
<reference evidence="2" key="1">
    <citation type="submission" date="2023-03" db="EMBL/GenBank/DDBJ databases">
        <title>Massive genome expansion in bonnet fungi (Mycena s.s.) driven by repeated elements and novel gene families across ecological guilds.</title>
        <authorList>
            <consortium name="Lawrence Berkeley National Laboratory"/>
            <person name="Harder C.B."/>
            <person name="Miyauchi S."/>
            <person name="Viragh M."/>
            <person name="Kuo A."/>
            <person name="Thoen E."/>
            <person name="Andreopoulos B."/>
            <person name="Lu D."/>
            <person name="Skrede I."/>
            <person name="Drula E."/>
            <person name="Henrissat B."/>
            <person name="Morin E."/>
            <person name="Kohler A."/>
            <person name="Barry K."/>
            <person name="LaButti K."/>
            <person name="Morin E."/>
            <person name="Salamov A."/>
            <person name="Lipzen A."/>
            <person name="Mereny Z."/>
            <person name="Hegedus B."/>
            <person name="Baldrian P."/>
            <person name="Stursova M."/>
            <person name="Weitz H."/>
            <person name="Taylor A."/>
            <person name="Grigoriev I.V."/>
            <person name="Nagy L.G."/>
            <person name="Martin F."/>
            <person name="Kauserud H."/>
        </authorList>
    </citation>
    <scope>NUCLEOTIDE SEQUENCE</scope>
    <source>
        <strain evidence="2">9144</strain>
    </source>
</reference>
<evidence type="ECO:0000313" key="2">
    <source>
        <dbReference type="EMBL" id="KAJ7220723.1"/>
    </source>
</evidence>
<comment type="caution">
    <text evidence="2">The sequence shown here is derived from an EMBL/GenBank/DDBJ whole genome shotgun (WGS) entry which is preliminary data.</text>
</comment>
<feature type="transmembrane region" description="Helical" evidence="1">
    <location>
        <begin position="62"/>
        <end position="89"/>
    </location>
</feature>
<sequence length="220" mass="23857">MMMNSVIPLKFPRLLSLLFAWAWALISLAIGISAFVKSNRDKNRLRSEVPRPATVFLDTNDVFHSGVVVTAVSGVIMVLCMLYIGLLIVDANARSGISSRTLPLQYITLGFLAAWLFATQIPVSLFVATRSVKVAASIDGINVPNGILKTIERALGAKTAYKDYDYLQLLAILPWFAFLFTAVAAVVGFLASSSHFRSTYKATPIANTTKELPSQPSSAA</sequence>
<accession>A0AAD6YHT1</accession>
<protein>
    <submittedName>
        <fullName evidence="2">Uncharacterized protein</fullName>
    </submittedName>
</protein>
<dbReference type="EMBL" id="JARJCW010000009">
    <property type="protein sequence ID" value="KAJ7220723.1"/>
    <property type="molecule type" value="Genomic_DNA"/>
</dbReference>
<keyword evidence="1" id="KW-1133">Transmembrane helix</keyword>